<dbReference type="AlphaFoldDB" id="E0TET8"/>
<keyword evidence="1" id="KW-0520">NAD</keyword>
<reference evidence="3 4" key="2">
    <citation type="journal article" date="2011" name="J. Bacteriol.">
        <title>Complete genome sequence of strain HTCC2503T of Parvularcula bermudensis, the type species of the order "Parvularculales" in the class Alphaproteobacteria.</title>
        <authorList>
            <person name="Oh H.M."/>
            <person name="Kang I."/>
            <person name="Vergin K.L."/>
            <person name="Kang D."/>
            <person name="Rhee K.H."/>
            <person name="Giovannoni S.J."/>
            <person name="Cho J.C."/>
        </authorList>
    </citation>
    <scope>NUCLEOTIDE SEQUENCE [LARGE SCALE GENOMIC DNA]</scope>
    <source>
        <strain evidence="4">ATCC BAA-594 / HTCC2503 / KCTC 12087</strain>
    </source>
</reference>
<dbReference type="InterPro" id="IPR001509">
    <property type="entry name" value="Epimerase_deHydtase"/>
</dbReference>
<dbReference type="InterPro" id="IPR036291">
    <property type="entry name" value="NAD(P)-bd_dom_sf"/>
</dbReference>
<dbReference type="SUPFAM" id="SSF51735">
    <property type="entry name" value="NAD(P)-binding Rossmann-fold domains"/>
    <property type="match status" value="1"/>
</dbReference>
<sequence length="332" mass="36657">MRVLVTGAAGFIGSYTCHALLDRGWTVTGVDCLNAYYDPALKQDRLRFLEARDGFTFTKVDLSDAAAVANIGSAFDIVIHLAAQAGVRYSLENPLSYVDSNVRAHLNVLELVRHAETPPFLIYASSSSVYGDTTPAPFQETARADQPVSLYAATKRSCELLSESYTAVFDLAQVGLRFFTVYGPWGRPDMAYWSFAERMAKGEPIDVFNNGKLGRDFTWIDDVIDGIVRIAEGGPTPGEARGRHRVYNIGNSRPEPLMHFIEVLERAMGMTATKVMLPMQPGDVHQTAADTGHLAEDYGFAATTSIETGLPIFADWFNSWRSGKAVSTWRHW</sequence>
<evidence type="ECO:0000256" key="1">
    <source>
        <dbReference type="ARBA" id="ARBA00023027"/>
    </source>
</evidence>
<dbReference type="STRING" id="314260.PB2503_07222"/>
<feature type="domain" description="NAD-dependent epimerase/dehydratase" evidence="2">
    <location>
        <begin position="3"/>
        <end position="250"/>
    </location>
</feature>
<dbReference type="HOGENOM" id="CLU_007383_1_7_5"/>
<protein>
    <submittedName>
        <fullName evidence="3">NAD-dependent epimerase/dehydratase family protein</fullName>
    </submittedName>
</protein>
<accession>E0TET8</accession>
<dbReference type="KEGG" id="pbr:PB2503_07222"/>
<dbReference type="eggNOG" id="COG0451">
    <property type="taxonomic scope" value="Bacteria"/>
</dbReference>
<dbReference type="Pfam" id="PF01370">
    <property type="entry name" value="Epimerase"/>
    <property type="match status" value="1"/>
</dbReference>
<evidence type="ECO:0000313" key="4">
    <source>
        <dbReference type="Proteomes" id="UP000001302"/>
    </source>
</evidence>
<evidence type="ECO:0000259" key="2">
    <source>
        <dbReference type="Pfam" id="PF01370"/>
    </source>
</evidence>
<gene>
    <name evidence="3" type="ordered locus">PB2503_07222</name>
</gene>
<dbReference type="OrthoDB" id="9801785at2"/>
<keyword evidence="4" id="KW-1185">Reference proteome</keyword>
<dbReference type="PANTHER" id="PTHR43574">
    <property type="entry name" value="EPIMERASE-RELATED"/>
    <property type="match status" value="1"/>
</dbReference>
<evidence type="ECO:0000313" key="3">
    <source>
        <dbReference type="EMBL" id="ADM09510.1"/>
    </source>
</evidence>
<name>E0TET8_PARBH</name>
<reference evidence="4" key="1">
    <citation type="submission" date="2010-08" db="EMBL/GenBank/DDBJ databases">
        <title>Genome sequence of Parvularcula bermudensis HTCC2503.</title>
        <authorList>
            <person name="Kang D.-M."/>
            <person name="Oh H.-M."/>
            <person name="Cho J.-C."/>
        </authorList>
    </citation>
    <scope>NUCLEOTIDE SEQUENCE [LARGE SCALE GENOMIC DNA]</scope>
    <source>
        <strain evidence="4">ATCC BAA-594 / HTCC2503 / KCTC 12087</strain>
    </source>
</reference>
<proteinExistence type="predicted"/>
<dbReference type="Gene3D" id="3.40.50.720">
    <property type="entry name" value="NAD(P)-binding Rossmann-like Domain"/>
    <property type="match status" value="1"/>
</dbReference>
<dbReference type="RefSeq" id="WP_013300484.1">
    <property type="nucleotide sequence ID" value="NC_014414.1"/>
</dbReference>
<dbReference type="PRINTS" id="PR01713">
    <property type="entry name" value="NUCEPIMERASE"/>
</dbReference>
<organism evidence="3 4">
    <name type="scientific">Parvularcula bermudensis (strain ATCC BAA-594 / HTCC2503 / KCTC 12087)</name>
    <dbReference type="NCBI Taxonomy" id="314260"/>
    <lineage>
        <taxon>Bacteria</taxon>
        <taxon>Pseudomonadati</taxon>
        <taxon>Pseudomonadota</taxon>
        <taxon>Alphaproteobacteria</taxon>
        <taxon>Parvularculales</taxon>
        <taxon>Parvularculaceae</taxon>
        <taxon>Parvularcula</taxon>
    </lineage>
</organism>
<dbReference type="Proteomes" id="UP000001302">
    <property type="component" value="Chromosome"/>
</dbReference>
<dbReference type="EMBL" id="CP002156">
    <property type="protein sequence ID" value="ADM09510.1"/>
    <property type="molecule type" value="Genomic_DNA"/>
</dbReference>